<proteinExistence type="predicted"/>
<dbReference type="InterPro" id="IPR032808">
    <property type="entry name" value="DoxX"/>
</dbReference>
<evidence type="ECO:0000256" key="4">
    <source>
        <dbReference type="ARBA" id="ARBA00023136"/>
    </source>
</evidence>
<keyword evidence="4 5" id="KW-0472">Membrane</keyword>
<dbReference type="Proteomes" id="UP001217476">
    <property type="component" value="Chromosome"/>
</dbReference>
<evidence type="ECO:0000256" key="3">
    <source>
        <dbReference type="ARBA" id="ARBA00022989"/>
    </source>
</evidence>
<feature type="transmembrane region" description="Helical" evidence="5">
    <location>
        <begin position="66"/>
        <end position="84"/>
    </location>
</feature>
<evidence type="ECO:0000313" key="7">
    <source>
        <dbReference type="Proteomes" id="UP001217476"/>
    </source>
</evidence>
<organism evidence="6 7">
    <name type="scientific">Candidatus Devosia phytovorans</name>
    <dbReference type="NCBI Taxonomy" id="3121372"/>
    <lineage>
        <taxon>Bacteria</taxon>
        <taxon>Pseudomonadati</taxon>
        <taxon>Pseudomonadota</taxon>
        <taxon>Alphaproteobacteria</taxon>
        <taxon>Hyphomicrobiales</taxon>
        <taxon>Devosiaceae</taxon>
        <taxon>Devosia</taxon>
    </lineage>
</organism>
<dbReference type="AlphaFoldDB" id="A0AAJ6B0N0"/>
<reference evidence="6" key="1">
    <citation type="submission" date="2023-03" db="EMBL/GenBank/DDBJ databases">
        <title>Andean soil-derived lignocellulolytic bacterial consortium as a source of novel taxa and putative plastic-active enzymes.</title>
        <authorList>
            <person name="Diaz-Garcia L."/>
            <person name="Chuvochina M."/>
            <person name="Feuerriegel G."/>
            <person name="Bunk B."/>
            <person name="Sproer C."/>
            <person name="Streit W.R."/>
            <person name="Rodriguez L.M."/>
            <person name="Overmann J."/>
            <person name="Jimenez D.J."/>
        </authorList>
    </citation>
    <scope>NUCLEOTIDE SEQUENCE</scope>
    <source>
        <strain evidence="6">MAG 4196</strain>
    </source>
</reference>
<dbReference type="Pfam" id="PF13564">
    <property type="entry name" value="DoxX_2"/>
    <property type="match status" value="1"/>
</dbReference>
<evidence type="ECO:0000313" key="6">
    <source>
        <dbReference type="EMBL" id="WEK05377.1"/>
    </source>
</evidence>
<keyword evidence="2 5" id="KW-0812">Transmembrane</keyword>
<gene>
    <name evidence="6" type="ORF">P0Y65_03730</name>
</gene>
<evidence type="ECO:0000256" key="5">
    <source>
        <dbReference type="SAM" id="Phobius"/>
    </source>
</evidence>
<comment type="subcellular location">
    <subcellularLocation>
        <location evidence="1">Membrane</location>
        <topology evidence="1">Multi-pass membrane protein</topology>
    </subcellularLocation>
</comment>
<dbReference type="EMBL" id="CP119312">
    <property type="protein sequence ID" value="WEK05377.1"/>
    <property type="molecule type" value="Genomic_DNA"/>
</dbReference>
<sequence>MKIAGWILSGLIGLFLAGASAFPKFVTMDAAVDSMEVVGWPVKYLVLIGVIEVVCVVLFLIPRTALLGAVLTTGLLGGSLAANLRVDNPLFSHTLFSIYLGVLVWAALWLREEKVRAVFPIVRKTGA</sequence>
<feature type="transmembrane region" description="Helical" evidence="5">
    <location>
        <begin position="90"/>
        <end position="110"/>
    </location>
</feature>
<protein>
    <submittedName>
        <fullName evidence="6">DoxX family protein</fullName>
    </submittedName>
</protein>
<name>A0AAJ6B0N0_9HYPH</name>
<evidence type="ECO:0000256" key="2">
    <source>
        <dbReference type="ARBA" id="ARBA00022692"/>
    </source>
</evidence>
<accession>A0AAJ6B0N0</accession>
<evidence type="ECO:0000256" key="1">
    <source>
        <dbReference type="ARBA" id="ARBA00004141"/>
    </source>
</evidence>
<keyword evidence="3 5" id="KW-1133">Transmembrane helix</keyword>
<feature type="transmembrane region" description="Helical" evidence="5">
    <location>
        <begin position="37"/>
        <end position="61"/>
    </location>
</feature>
<dbReference type="GO" id="GO:0016020">
    <property type="term" value="C:membrane"/>
    <property type="evidence" value="ECO:0007669"/>
    <property type="project" value="UniProtKB-SubCell"/>
</dbReference>